<dbReference type="PROSITE" id="PS00856">
    <property type="entry name" value="GUANYLATE_KINASE_1"/>
    <property type="match status" value="1"/>
</dbReference>
<dbReference type="PROSITE" id="PS50052">
    <property type="entry name" value="GUANYLATE_KINASE_2"/>
    <property type="match status" value="1"/>
</dbReference>
<dbReference type="InterPro" id="IPR017665">
    <property type="entry name" value="Guanylate_kinase"/>
</dbReference>
<dbReference type="SUPFAM" id="SSF52540">
    <property type="entry name" value="P-loop containing nucleoside triphosphate hydrolases"/>
    <property type="match status" value="1"/>
</dbReference>
<evidence type="ECO:0000256" key="9">
    <source>
        <dbReference type="HAMAP-Rule" id="MF_00328"/>
    </source>
</evidence>
<dbReference type="Gene3D" id="3.40.50.300">
    <property type="entry name" value="P-loop containing nucleotide triphosphate hydrolases"/>
    <property type="match status" value="1"/>
</dbReference>
<dbReference type="Pfam" id="PF00625">
    <property type="entry name" value="Guanylate_kin"/>
    <property type="match status" value="1"/>
</dbReference>
<name>A0AAT9G3T7_9ENTR</name>
<dbReference type="GO" id="GO:0005829">
    <property type="term" value="C:cytosol"/>
    <property type="evidence" value="ECO:0007669"/>
    <property type="project" value="TreeGrafter"/>
</dbReference>
<dbReference type="SMART" id="SM00072">
    <property type="entry name" value="GuKc"/>
    <property type="match status" value="1"/>
</dbReference>
<evidence type="ECO:0000256" key="8">
    <source>
        <dbReference type="ARBA" id="ARBA00030128"/>
    </source>
</evidence>
<keyword evidence="4 9" id="KW-0808">Transferase</keyword>
<keyword evidence="7 9" id="KW-0067">ATP-binding</keyword>
<dbReference type="AlphaFoldDB" id="A0AAT9G3T7"/>
<comment type="subcellular location">
    <subcellularLocation>
        <location evidence="9">Cytoplasm</location>
    </subcellularLocation>
</comment>
<dbReference type="EC" id="2.7.4.8" evidence="2 9"/>
<dbReference type="GO" id="GO:0004385">
    <property type="term" value="F:GMP kinase activity"/>
    <property type="evidence" value="ECO:0007669"/>
    <property type="project" value="UniProtKB-UniRule"/>
</dbReference>
<sequence>MKLHKFINIIYMIKGSIYIISAPSGAGKSSIIRAFLSAKVLQNIKVSISYTTRMMRPGEQHGKHYYFISKYKFLQMINNDVFIEYASVFGNYYGTSKILVESIIDDGIDLILDIDWQGAQQIKQKVSSVCTIFILPPTKNELVRRLYCRGQDSYKKIKVRMKHAVAEIKHYLEYDYIIINDDFNDALKNLESIIRSKRLCLNHQIERYNKLINNLLLE</sequence>
<reference evidence="11" key="2">
    <citation type="submission" date="2023-10" db="EMBL/GenBank/DDBJ databases">
        <authorList>
            <person name="Koga R."/>
            <person name="Fukatsu T."/>
        </authorList>
    </citation>
    <scope>NUCLEOTIDE SEQUENCE</scope>
    <source>
        <strain evidence="11">Kw-01</strain>
    </source>
</reference>
<dbReference type="InterPro" id="IPR008145">
    <property type="entry name" value="GK/Ca_channel_bsu"/>
</dbReference>
<evidence type="ECO:0000256" key="1">
    <source>
        <dbReference type="ARBA" id="ARBA00005790"/>
    </source>
</evidence>
<keyword evidence="9" id="KW-0963">Cytoplasm</keyword>
<keyword evidence="5 9" id="KW-0547">Nucleotide-binding</keyword>
<evidence type="ECO:0000256" key="5">
    <source>
        <dbReference type="ARBA" id="ARBA00022741"/>
    </source>
</evidence>
<evidence type="ECO:0000256" key="6">
    <source>
        <dbReference type="ARBA" id="ARBA00022777"/>
    </source>
</evidence>
<dbReference type="PANTHER" id="PTHR23117:SF13">
    <property type="entry name" value="GUANYLATE KINASE"/>
    <property type="match status" value="1"/>
</dbReference>
<feature type="binding site" evidence="9">
    <location>
        <begin position="22"/>
        <end position="29"/>
    </location>
    <ligand>
        <name>ATP</name>
        <dbReference type="ChEBI" id="CHEBI:30616"/>
    </ligand>
</feature>
<dbReference type="NCBIfam" id="TIGR03263">
    <property type="entry name" value="guanyl_kin"/>
    <property type="match status" value="1"/>
</dbReference>
<dbReference type="HAMAP" id="MF_00328">
    <property type="entry name" value="Guanylate_kinase"/>
    <property type="match status" value="1"/>
</dbReference>
<dbReference type="InterPro" id="IPR020590">
    <property type="entry name" value="Guanylate_kinase_CS"/>
</dbReference>
<evidence type="ECO:0000256" key="2">
    <source>
        <dbReference type="ARBA" id="ARBA00012961"/>
    </source>
</evidence>
<feature type="domain" description="Guanylate kinase-like" evidence="10">
    <location>
        <begin position="15"/>
        <end position="195"/>
    </location>
</feature>
<dbReference type="InterPro" id="IPR008144">
    <property type="entry name" value="Guanylate_kin-like_dom"/>
</dbReference>
<evidence type="ECO:0000259" key="10">
    <source>
        <dbReference type="PROSITE" id="PS50052"/>
    </source>
</evidence>
<dbReference type="EMBL" id="AP028961">
    <property type="protein sequence ID" value="BET44373.1"/>
    <property type="molecule type" value="Genomic_DNA"/>
</dbReference>
<reference evidence="11" key="1">
    <citation type="journal article" date="2023" name="Front. Microbiol.">
        <title>Genome analysis of Candidatus Aschnera chinzeii, the bacterial endosymbiont of the blood-sucking bat fly Penicillidia jenynsii (Insecta: Diptera: Nycteribiidae).</title>
        <authorList>
            <person name="Koga R."/>
            <person name="Moriyama M."/>
            <person name="Nozaki T."/>
            <person name="Fukatsu T."/>
        </authorList>
    </citation>
    <scope>NUCLEOTIDE SEQUENCE</scope>
    <source>
        <strain evidence="11">Kw-01</strain>
    </source>
</reference>
<accession>A0AAT9G3T7</accession>
<dbReference type="PANTHER" id="PTHR23117">
    <property type="entry name" value="GUANYLATE KINASE-RELATED"/>
    <property type="match status" value="1"/>
</dbReference>
<comment type="function">
    <text evidence="9">Essential for recycling GMP and indirectly, cGMP.</text>
</comment>
<evidence type="ECO:0000256" key="4">
    <source>
        <dbReference type="ARBA" id="ARBA00022679"/>
    </source>
</evidence>
<keyword evidence="6 9" id="KW-0418">Kinase</keyword>
<protein>
    <recommendedName>
        <fullName evidence="3 9">Guanylate kinase</fullName>
        <ecNumber evidence="2 9">2.7.4.8</ecNumber>
    </recommendedName>
    <alternativeName>
        <fullName evidence="8 9">GMP kinase</fullName>
    </alternativeName>
</protein>
<dbReference type="FunFam" id="3.30.63.10:FF:000002">
    <property type="entry name" value="Guanylate kinase 1"/>
    <property type="match status" value="1"/>
</dbReference>
<proteinExistence type="inferred from homology"/>
<gene>
    <name evidence="9 11" type="primary">gmk</name>
    <name evidence="11" type="ORF">ACHINZ_0430</name>
</gene>
<dbReference type="InterPro" id="IPR027417">
    <property type="entry name" value="P-loop_NTPase"/>
</dbReference>
<dbReference type="CDD" id="cd00071">
    <property type="entry name" value="GMPK"/>
    <property type="match status" value="1"/>
</dbReference>
<comment type="catalytic activity">
    <reaction evidence="9">
        <text>GMP + ATP = GDP + ADP</text>
        <dbReference type="Rhea" id="RHEA:20780"/>
        <dbReference type="ChEBI" id="CHEBI:30616"/>
        <dbReference type="ChEBI" id="CHEBI:58115"/>
        <dbReference type="ChEBI" id="CHEBI:58189"/>
        <dbReference type="ChEBI" id="CHEBI:456216"/>
        <dbReference type="EC" id="2.7.4.8"/>
    </reaction>
</comment>
<dbReference type="GO" id="GO:0005524">
    <property type="term" value="F:ATP binding"/>
    <property type="evidence" value="ECO:0007669"/>
    <property type="project" value="UniProtKB-UniRule"/>
</dbReference>
<organism evidence="11">
    <name type="scientific">Candidatus Aschnera chinzeii</name>
    <dbReference type="NCBI Taxonomy" id="1485666"/>
    <lineage>
        <taxon>Bacteria</taxon>
        <taxon>Pseudomonadati</taxon>
        <taxon>Pseudomonadota</taxon>
        <taxon>Gammaproteobacteria</taxon>
        <taxon>Enterobacterales</taxon>
        <taxon>Enterobacteriaceae</taxon>
        <taxon>Candidatus Aschnera</taxon>
    </lineage>
</organism>
<evidence type="ECO:0000313" key="11">
    <source>
        <dbReference type="EMBL" id="BET44373.1"/>
    </source>
</evidence>
<dbReference type="Gene3D" id="3.30.63.10">
    <property type="entry name" value="Guanylate Kinase phosphate binding domain"/>
    <property type="match status" value="1"/>
</dbReference>
<comment type="similarity">
    <text evidence="1 9">Belongs to the guanylate kinase family.</text>
</comment>
<evidence type="ECO:0000256" key="3">
    <source>
        <dbReference type="ARBA" id="ARBA00016296"/>
    </source>
</evidence>
<evidence type="ECO:0000256" key="7">
    <source>
        <dbReference type="ARBA" id="ARBA00022840"/>
    </source>
</evidence>